<dbReference type="Gene3D" id="1.20.1740.10">
    <property type="entry name" value="Amino acid/polyamine transporter I"/>
    <property type="match status" value="1"/>
</dbReference>
<evidence type="ECO:0000256" key="6">
    <source>
        <dbReference type="SAM" id="Phobius"/>
    </source>
</evidence>
<gene>
    <name evidence="7" type="ORF">GOP47_0019623</name>
</gene>
<sequence>MVIGGMLFVFYLPFVAPKKQSASFVFLNFVEFPNSASVPDKAYGVIMSLLISQYSLFGYDAAAHLTEETKGADMNGPIAILYSLGMVSLLGWAVILVLTFCIQVRAVAGSY</sequence>
<comment type="subcellular location">
    <subcellularLocation>
        <location evidence="1">Membrane</location>
        <topology evidence="1">Multi-pass membrane protein</topology>
    </subcellularLocation>
</comment>
<evidence type="ECO:0000256" key="5">
    <source>
        <dbReference type="ARBA" id="ARBA00023136"/>
    </source>
</evidence>
<name>A0A9D4Z784_ADICA</name>
<reference evidence="7" key="1">
    <citation type="submission" date="2021-01" db="EMBL/GenBank/DDBJ databases">
        <title>Adiantum capillus-veneris genome.</title>
        <authorList>
            <person name="Fang Y."/>
            <person name="Liao Q."/>
        </authorList>
    </citation>
    <scope>NUCLEOTIDE SEQUENCE</scope>
    <source>
        <strain evidence="7">H3</strain>
        <tissue evidence="7">Leaf</tissue>
    </source>
</reference>
<evidence type="ECO:0000313" key="8">
    <source>
        <dbReference type="Proteomes" id="UP000886520"/>
    </source>
</evidence>
<protein>
    <submittedName>
        <fullName evidence="7">Uncharacterized protein</fullName>
    </submittedName>
</protein>
<proteinExistence type="predicted"/>
<keyword evidence="5 6" id="KW-0472">Membrane</keyword>
<keyword evidence="3 6" id="KW-0812">Transmembrane</keyword>
<evidence type="ECO:0000256" key="3">
    <source>
        <dbReference type="ARBA" id="ARBA00022692"/>
    </source>
</evidence>
<evidence type="ECO:0000256" key="2">
    <source>
        <dbReference type="ARBA" id="ARBA00022448"/>
    </source>
</evidence>
<dbReference type="GO" id="GO:0022857">
    <property type="term" value="F:transmembrane transporter activity"/>
    <property type="evidence" value="ECO:0007669"/>
    <property type="project" value="InterPro"/>
</dbReference>
<dbReference type="Proteomes" id="UP000886520">
    <property type="component" value="Chromosome 19"/>
</dbReference>
<dbReference type="Pfam" id="PF13520">
    <property type="entry name" value="AA_permease_2"/>
    <property type="match status" value="1"/>
</dbReference>
<dbReference type="PANTHER" id="PTHR45649:SF26">
    <property type="entry name" value="OS04G0435100 PROTEIN"/>
    <property type="match status" value="1"/>
</dbReference>
<evidence type="ECO:0000313" key="7">
    <source>
        <dbReference type="EMBL" id="KAI5064928.1"/>
    </source>
</evidence>
<evidence type="ECO:0000256" key="1">
    <source>
        <dbReference type="ARBA" id="ARBA00004141"/>
    </source>
</evidence>
<dbReference type="InterPro" id="IPR002293">
    <property type="entry name" value="AA/rel_permease1"/>
</dbReference>
<comment type="caution">
    <text evidence="7">The sequence shown here is derived from an EMBL/GenBank/DDBJ whole genome shotgun (WGS) entry which is preliminary data.</text>
</comment>
<dbReference type="AlphaFoldDB" id="A0A9D4Z784"/>
<keyword evidence="4 6" id="KW-1133">Transmembrane helix</keyword>
<accession>A0A9D4Z784</accession>
<evidence type="ECO:0000256" key="4">
    <source>
        <dbReference type="ARBA" id="ARBA00022989"/>
    </source>
</evidence>
<keyword evidence="8" id="KW-1185">Reference proteome</keyword>
<keyword evidence="2" id="KW-0813">Transport</keyword>
<organism evidence="7 8">
    <name type="scientific">Adiantum capillus-veneris</name>
    <name type="common">Maidenhair fern</name>
    <dbReference type="NCBI Taxonomy" id="13818"/>
    <lineage>
        <taxon>Eukaryota</taxon>
        <taxon>Viridiplantae</taxon>
        <taxon>Streptophyta</taxon>
        <taxon>Embryophyta</taxon>
        <taxon>Tracheophyta</taxon>
        <taxon>Polypodiopsida</taxon>
        <taxon>Polypodiidae</taxon>
        <taxon>Polypodiales</taxon>
        <taxon>Pteridineae</taxon>
        <taxon>Pteridaceae</taxon>
        <taxon>Vittarioideae</taxon>
        <taxon>Adiantum</taxon>
    </lineage>
</organism>
<dbReference type="GO" id="GO:0016020">
    <property type="term" value="C:membrane"/>
    <property type="evidence" value="ECO:0007669"/>
    <property type="project" value="UniProtKB-SubCell"/>
</dbReference>
<dbReference type="PANTHER" id="PTHR45649">
    <property type="entry name" value="AMINO-ACID PERMEASE BAT1"/>
    <property type="match status" value="1"/>
</dbReference>
<dbReference type="EMBL" id="JABFUD020000019">
    <property type="protein sequence ID" value="KAI5064928.1"/>
    <property type="molecule type" value="Genomic_DNA"/>
</dbReference>
<feature type="transmembrane region" description="Helical" evidence="6">
    <location>
        <begin position="80"/>
        <end position="106"/>
    </location>
</feature>
<dbReference type="OrthoDB" id="3257095at2759"/>